<proteinExistence type="inferred from homology"/>
<evidence type="ECO:0000256" key="3">
    <source>
        <dbReference type="ARBA" id="ARBA00022603"/>
    </source>
</evidence>
<dbReference type="Gene3D" id="3.40.50.150">
    <property type="entry name" value="Vaccinia Virus protein VP39"/>
    <property type="match status" value="1"/>
</dbReference>
<evidence type="ECO:0000259" key="6">
    <source>
        <dbReference type="Pfam" id="PF01555"/>
    </source>
</evidence>
<comment type="catalytic activity">
    <reaction evidence="5">
        <text>a 2'-deoxyadenosine in DNA + S-adenosyl-L-methionine = an N(6)-methyl-2'-deoxyadenosine in DNA + S-adenosyl-L-homocysteine + H(+)</text>
        <dbReference type="Rhea" id="RHEA:15197"/>
        <dbReference type="Rhea" id="RHEA-COMP:12418"/>
        <dbReference type="Rhea" id="RHEA-COMP:12419"/>
        <dbReference type="ChEBI" id="CHEBI:15378"/>
        <dbReference type="ChEBI" id="CHEBI:57856"/>
        <dbReference type="ChEBI" id="CHEBI:59789"/>
        <dbReference type="ChEBI" id="CHEBI:90615"/>
        <dbReference type="ChEBI" id="CHEBI:90616"/>
        <dbReference type="EC" id="2.1.1.72"/>
    </reaction>
</comment>
<dbReference type="PROSITE" id="PS00092">
    <property type="entry name" value="N6_MTASE"/>
    <property type="match status" value="1"/>
</dbReference>
<evidence type="ECO:0000313" key="9">
    <source>
        <dbReference type="Proteomes" id="UP000680348"/>
    </source>
</evidence>
<organism evidence="8 9">
    <name type="scientific">Pseudaminobacter soli</name>
    <name type="common">ex Zhang et al. 2022</name>
    <dbReference type="NCBI Taxonomy" id="2831468"/>
    <lineage>
        <taxon>Bacteria</taxon>
        <taxon>Pseudomonadati</taxon>
        <taxon>Pseudomonadota</taxon>
        <taxon>Alphaproteobacteria</taxon>
        <taxon>Hyphomicrobiales</taxon>
        <taxon>Phyllobacteriaceae</taxon>
        <taxon>Pseudaminobacter</taxon>
    </lineage>
</organism>
<dbReference type="InterPro" id="IPR002941">
    <property type="entry name" value="DNA_methylase_N4/N6"/>
</dbReference>
<dbReference type="GO" id="GO:0008170">
    <property type="term" value="F:N-methyltransferase activity"/>
    <property type="evidence" value="ECO:0007669"/>
    <property type="project" value="InterPro"/>
</dbReference>
<dbReference type="RefSeq" id="WP_188254092.1">
    <property type="nucleotide sequence ID" value="NZ_JABVCF010000003.1"/>
</dbReference>
<dbReference type="InterPro" id="IPR001091">
    <property type="entry name" value="RM_Methyltransferase"/>
</dbReference>
<keyword evidence="8" id="KW-0540">Nuclease</keyword>
<keyword evidence="8" id="KW-0378">Hydrolase</keyword>
<evidence type="ECO:0000256" key="4">
    <source>
        <dbReference type="ARBA" id="ARBA00022679"/>
    </source>
</evidence>
<evidence type="ECO:0000259" key="7">
    <source>
        <dbReference type="Pfam" id="PF04471"/>
    </source>
</evidence>
<dbReference type="InterPro" id="IPR029063">
    <property type="entry name" value="SAM-dependent_MTases_sf"/>
</dbReference>
<name>A0A942DZU0_9HYPH</name>
<comment type="caution">
    <text evidence="8">The sequence shown here is derived from an EMBL/GenBank/DDBJ whole genome shotgun (WGS) entry which is preliminary data.</text>
</comment>
<dbReference type="GO" id="GO:0004519">
    <property type="term" value="F:endonuclease activity"/>
    <property type="evidence" value="ECO:0007669"/>
    <property type="project" value="UniProtKB-KW"/>
</dbReference>
<reference evidence="8" key="1">
    <citation type="submission" date="2021-04" db="EMBL/GenBank/DDBJ databases">
        <title>Pseudaminobacter soli sp. nov., isolated from paddy soil contaminated by heavy metals.</title>
        <authorList>
            <person name="Zhang K."/>
        </authorList>
    </citation>
    <scope>NUCLEOTIDE SEQUENCE</scope>
    <source>
        <strain evidence="8">19-2017</strain>
    </source>
</reference>
<evidence type="ECO:0000313" key="8">
    <source>
        <dbReference type="EMBL" id="MBS3648548.1"/>
    </source>
</evidence>
<dbReference type="AlphaFoldDB" id="A0A942DZU0"/>
<evidence type="ECO:0000256" key="5">
    <source>
        <dbReference type="ARBA" id="ARBA00047942"/>
    </source>
</evidence>
<dbReference type="GO" id="GO:0016787">
    <property type="term" value="F:hydrolase activity"/>
    <property type="evidence" value="ECO:0007669"/>
    <property type="project" value="UniProtKB-KW"/>
</dbReference>
<keyword evidence="4" id="KW-0808">Transferase</keyword>
<sequence length="516" mass="58308">MNKLFFGDNLDVLREHIKDESVDLIYLDPPFNSKANYGVIFSDKSGVMSEAQAEAFKDTWTWGETSAHAYQDLIGMRSELSVLMEAFRKWLGTGGTLAYLSMMAVRLVELKRVLKETGSIYLHCDPTASHYLKIIMDAIFGHRNFRNEVIWDYSFRLMDLPRFFNRKHDVILFYAASDRSFFNMPKTEWTREDLMRSRKQKIHVDDEGVEWIWMPGGRGNSKSRLRRVDEIIAGGKAVSDVWPIPIISSSSRERVGYPTQKPLALLDRIISASSKEDAVVLDPFCGCGTTIEASERLRRNWLGIDITHYAITVIQNRLERRRPDAKFSIYGRPTDLAGAIALAERDKYQFQWWAAWKLGAQTYESKKGGDKGVDGNIYFANGPYGLGRIIISVKGGHHVNPSMVRDLAGTVERENAEMGVLVTLNEPTRGMISDAANYGFVSKTPHGRLPRVQIVTAADLIDGRLPNFPPIPISQSAARPRKRDKDQLELMLPFAGSQSLRTGTGDMIDPRFLSFA</sequence>
<dbReference type="GO" id="GO:0009307">
    <property type="term" value="P:DNA restriction-modification system"/>
    <property type="evidence" value="ECO:0007669"/>
    <property type="project" value="InterPro"/>
</dbReference>
<accession>A0A942DZU0</accession>
<keyword evidence="3" id="KW-0489">Methyltransferase</keyword>
<dbReference type="SUPFAM" id="SSF53335">
    <property type="entry name" value="S-adenosyl-L-methionine-dependent methyltransferases"/>
    <property type="match status" value="1"/>
</dbReference>
<keyword evidence="8" id="KW-0255">Endonuclease</keyword>
<dbReference type="GO" id="GO:0003677">
    <property type="term" value="F:DNA binding"/>
    <property type="evidence" value="ECO:0007669"/>
    <property type="project" value="InterPro"/>
</dbReference>
<evidence type="ECO:0000256" key="1">
    <source>
        <dbReference type="ARBA" id="ARBA00006594"/>
    </source>
</evidence>
<comment type="similarity">
    <text evidence="1">Belongs to the N(4)/N(6)-methyltransferase family.</text>
</comment>
<keyword evidence="9" id="KW-1185">Reference proteome</keyword>
<gene>
    <name evidence="8" type="ORF">KEU06_07890</name>
</gene>
<dbReference type="Pfam" id="PF04471">
    <property type="entry name" value="Mrr_cat"/>
    <property type="match status" value="1"/>
</dbReference>
<dbReference type="InterPro" id="IPR007560">
    <property type="entry name" value="Restrct_endonuc_IV_Mrr"/>
</dbReference>
<dbReference type="GO" id="GO:0009007">
    <property type="term" value="F:site-specific DNA-methyltransferase (adenine-specific) activity"/>
    <property type="evidence" value="ECO:0007669"/>
    <property type="project" value="UniProtKB-EC"/>
</dbReference>
<dbReference type="EC" id="2.1.1.72" evidence="2"/>
<evidence type="ECO:0000256" key="2">
    <source>
        <dbReference type="ARBA" id="ARBA00011900"/>
    </source>
</evidence>
<dbReference type="PRINTS" id="PR00508">
    <property type="entry name" value="S21N4MTFRASE"/>
</dbReference>
<feature type="domain" description="DNA methylase N-4/N-6" evidence="6">
    <location>
        <begin position="22"/>
        <end position="315"/>
    </location>
</feature>
<dbReference type="Proteomes" id="UP000680348">
    <property type="component" value="Unassembled WGS sequence"/>
</dbReference>
<protein>
    <recommendedName>
        <fullName evidence="2">site-specific DNA-methyltransferase (adenine-specific)</fullName>
        <ecNumber evidence="2">2.1.1.72</ecNumber>
    </recommendedName>
</protein>
<dbReference type="InterPro" id="IPR002052">
    <property type="entry name" value="DNA_methylase_N6_adenine_CS"/>
</dbReference>
<dbReference type="GO" id="GO:0032259">
    <property type="term" value="P:methylation"/>
    <property type="evidence" value="ECO:0007669"/>
    <property type="project" value="UniProtKB-KW"/>
</dbReference>
<feature type="domain" description="Restriction endonuclease type IV Mrr" evidence="7">
    <location>
        <begin position="357"/>
        <end position="430"/>
    </location>
</feature>
<dbReference type="Pfam" id="PF01555">
    <property type="entry name" value="N6_N4_Mtase"/>
    <property type="match status" value="1"/>
</dbReference>
<dbReference type="EMBL" id="JAGWCR010000003">
    <property type="protein sequence ID" value="MBS3648548.1"/>
    <property type="molecule type" value="Genomic_DNA"/>
</dbReference>